<dbReference type="InterPro" id="IPR018060">
    <property type="entry name" value="HTH_AraC"/>
</dbReference>
<proteinExistence type="predicted"/>
<dbReference type="GO" id="GO:0003700">
    <property type="term" value="F:DNA-binding transcription factor activity"/>
    <property type="evidence" value="ECO:0007669"/>
    <property type="project" value="InterPro"/>
</dbReference>
<organism evidence="6 7">
    <name type="scientific">Cohnella endophytica</name>
    <dbReference type="NCBI Taxonomy" id="2419778"/>
    <lineage>
        <taxon>Bacteria</taxon>
        <taxon>Bacillati</taxon>
        <taxon>Bacillota</taxon>
        <taxon>Bacilli</taxon>
        <taxon>Bacillales</taxon>
        <taxon>Paenibacillaceae</taxon>
        <taxon>Cohnella</taxon>
    </lineage>
</organism>
<keyword evidence="4" id="KW-0472">Membrane</keyword>
<dbReference type="EMBL" id="RBZM01000008">
    <property type="protein sequence ID" value="RKP49868.1"/>
    <property type="molecule type" value="Genomic_DNA"/>
</dbReference>
<reference evidence="6 7" key="1">
    <citation type="submission" date="2018-10" db="EMBL/GenBank/DDBJ databases">
        <title>Cohnella sp. M2MS4P-1, whole genome shotgun sequence.</title>
        <authorList>
            <person name="Tuo L."/>
        </authorList>
    </citation>
    <scope>NUCLEOTIDE SEQUENCE [LARGE SCALE GENOMIC DNA]</scope>
    <source>
        <strain evidence="6 7">M2MS4P-1</strain>
    </source>
</reference>
<evidence type="ECO:0000256" key="1">
    <source>
        <dbReference type="ARBA" id="ARBA00023015"/>
    </source>
</evidence>
<evidence type="ECO:0000313" key="7">
    <source>
        <dbReference type="Proteomes" id="UP000282076"/>
    </source>
</evidence>
<keyword evidence="3" id="KW-0804">Transcription</keyword>
<name>A0A494XH59_9BACL</name>
<sequence length="792" mass="90519">MEIDSAFTPSHQPAPHRNGEEPMKILAYYRSRKYFMRMLLSFTLLVSILLITCCSLLYSYAKNTAMDLQQESTRKVLRQVNYNIDNLYETVANLTVSTFSDRDISVLMQTRDIEIFELYNRLQKFDYVTNTNLFVDSMIIYNAHNSCYYLSTRSIPMQCEPGDQDNVLKTYLGSHPQVENMKLVPISVREGDQDRQIIAMFKQVQGSVLMVNVKTQWIFDNVRAINDLADRMLGEIVIMDAGNTLLSMQQEGQTEDDIRDMTDEIRSRGGSEGNFTFGSGKDKKMVMYITSNATGWKLAGIQSYQVIFGSLSRIGTYSLFLLLCFIFLSMMASTIISMRLYKPIGSLIQSIRGVSGSSDGFGSGRDELSFLTSFNQRMLENLAKLETGKKATESIAKDYLLRRLLLERKQMNSNEVMEQVREHDLKIAVENAVYIVCLVMICDLPINRTSEEQNLLKFAVRNIAEEILGQAAMNESLALGDDTIALLLSASSAQAKSMETGILDLIGKFRDILRSYYGIEIGVSVSAAVPHRDRIGEAYEQALLQFEYRMIYGKTALLTHNTVSQNERNAETQIDYQTEKKWLENVRSGNMGKIEAQFMEIFKELSAFRHDHLLQNLQYLTAITVNMLKEMNVDKAPSVKASLLSFNRRVLEQETLDDVLVVYMRLFQEIADSRQTSTEDKNRILAEALKEAVEKHYADPNLSLQFLASKLKMSSAHISKVFRQCEPVSLNDYINKVRITHAIEQLQNTDQTISQIMYNVGFVSESYFYKMFKTTFGLTPREFRTRQILNHE</sequence>
<evidence type="ECO:0000259" key="5">
    <source>
        <dbReference type="PROSITE" id="PS01124"/>
    </source>
</evidence>
<keyword evidence="4" id="KW-1133">Transmembrane helix</keyword>
<dbReference type="AlphaFoldDB" id="A0A494XH59"/>
<keyword evidence="1" id="KW-0805">Transcription regulation</keyword>
<dbReference type="InterPro" id="IPR009057">
    <property type="entry name" value="Homeodomain-like_sf"/>
</dbReference>
<feature type="transmembrane region" description="Helical" evidence="4">
    <location>
        <begin position="39"/>
        <end position="61"/>
    </location>
</feature>
<evidence type="ECO:0000313" key="6">
    <source>
        <dbReference type="EMBL" id="RKP49868.1"/>
    </source>
</evidence>
<evidence type="ECO:0000256" key="2">
    <source>
        <dbReference type="ARBA" id="ARBA00023125"/>
    </source>
</evidence>
<accession>A0A494XH59</accession>
<keyword evidence="2" id="KW-0238">DNA-binding</keyword>
<evidence type="ECO:0000256" key="3">
    <source>
        <dbReference type="ARBA" id="ARBA00023163"/>
    </source>
</evidence>
<dbReference type="PANTHER" id="PTHR43280">
    <property type="entry name" value="ARAC-FAMILY TRANSCRIPTIONAL REGULATOR"/>
    <property type="match status" value="1"/>
</dbReference>
<protein>
    <submittedName>
        <fullName evidence="6">AraC family transcriptional regulator</fullName>
    </submittedName>
</protein>
<dbReference type="SMART" id="SM00342">
    <property type="entry name" value="HTH_ARAC"/>
    <property type="match status" value="1"/>
</dbReference>
<dbReference type="Pfam" id="PF12833">
    <property type="entry name" value="HTH_18"/>
    <property type="match status" value="1"/>
</dbReference>
<feature type="transmembrane region" description="Helical" evidence="4">
    <location>
        <begin position="317"/>
        <end position="341"/>
    </location>
</feature>
<feature type="domain" description="HTH araC/xylS-type" evidence="5">
    <location>
        <begin position="687"/>
        <end position="786"/>
    </location>
</feature>
<comment type="caution">
    <text evidence="6">The sequence shown here is derived from an EMBL/GenBank/DDBJ whole genome shotgun (WGS) entry which is preliminary data.</text>
</comment>
<dbReference type="InterPro" id="IPR020449">
    <property type="entry name" value="Tscrpt_reg_AraC-type_HTH"/>
</dbReference>
<dbReference type="Proteomes" id="UP000282076">
    <property type="component" value="Unassembled WGS sequence"/>
</dbReference>
<keyword evidence="4" id="KW-0812">Transmembrane</keyword>
<dbReference type="GO" id="GO:0043565">
    <property type="term" value="F:sequence-specific DNA binding"/>
    <property type="evidence" value="ECO:0007669"/>
    <property type="project" value="InterPro"/>
</dbReference>
<gene>
    <name evidence="6" type="ORF">D7Z26_18740</name>
</gene>
<dbReference type="PRINTS" id="PR00032">
    <property type="entry name" value="HTHARAC"/>
</dbReference>
<dbReference type="PANTHER" id="PTHR43280:SF2">
    <property type="entry name" value="HTH-TYPE TRANSCRIPTIONAL REGULATOR EXSA"/>
    <property type="match status" value="1"/>
</dbReference>
<evidence type="ECO:0000256" key="4">
    <source>
        <dbReference type="SAM" id="Phobius"/>
    </source>
</evidence>
<dbReference type="Gene3D" id="1.10.10.60">
    <property type="entry name" value="Homeodomain-like"/>
    <property type="match status" value="2"/>
</dbReference>
<keyword evidence="7" id="KW-1185">Reference proteome</keyword>
<dbReference type="PROSITE" id="PS01124">
    <property type="entry name" value="HTH_ARAC_FAMILY_2"/>
    <property type="match status" value="1"/>
</dbReference>
<dbReference type="SUPFAM" id="SSF46689">
    <property type="entry name" value="Homeodomain-like"/>
    <property type="match status" value="1"/>
</dbReference>